<proteinExistence type="predicted"/>
<dbReference type="GO" id="GO:0016746">
    <property type="term" value="F:acyltransferase activity"/>
    <property type="evidence" value="ECO:0007669"/>
    <property type="project" value="UniProtKB-KW"/>
</dbReference>
<dbReference type="CDD" id="cd04647">
    <property type="entry name" value="LbH_MAT_like"/>
    <property type="match status" value="1"/>
</dbReference>
<sequence>MGRKYSKILSLLMCPFLALSKVTPRFILNYLMYFTYILPSPMSFALRYIIVSGLVNSIGDNVYIGDNVTLKNAKNINIGNNVSIHNNCYLDGAGVINIGDDVSIAHNSSIISFEHTWEDQTVPIKYNPTVLKPVFIDKDVWIGCGVRVLAGASIQSRSIVAAGSVVKGTIEAGSIVGGVPAKVIRRIERVNNAI</sequence>
<dbReference type="SUPFAM" id="SSF51161">
    <property type="entry name" value="Trimeric LpxA-like enzymes"/>
    <property type="match status" value="1"/>
</dbReference>
<gene>
    <name evidence="1" type="ORF">VP382_00024</name>
</gene>
<dbReference type="InterPro" id="IPR011004">
    <property type="entry name" value="Trimer_LpxA-like_sf"/>
</dbReference>
<evidence type="ECO:0000313" key="1">
    <source>
        <dbReference type="EMBL" id="QOS24067.1"/>
    </source>
</evidence>
<dbReference type="AlphaFoldDB" id="A0A7M1WAJ5"/>
<dbReference type="Gene3D" id="2.160.10.10">
    <property type="entry name" value="Hexapeptide repeat proteins"/>
    <property type="match status" value="1"/>
</dbReference>
<dbReference type="PANTHER" id="PTHR23416">
    <property type="entry name" value="SIALIC ACID SYNTHASE-RELATED"/>
    <property type="match status" value="1"/>
</dbReference>
<accession>A0A7M1WAJ5</accession>
<dbReference type="EC" id="2.3.1.-" evidence="1"/>
<dbReference type="EMBL" id="MT898259">
    <property type="protein sequence ID" value="QOS24067.1"/>
    <property type="molecule type" value="Genomic_DNA"/>
</dbReference>
<name>A0A7M1WAJ5_VIBPH</name>
<organism evidence="1">
    <name type="scientific">Vibrio parahaemolyticus</name>
    <dbReference type="NCBI Taxonomy" id="670"/>
    <lineage>
        <taxon>Bacteria</taxon>
        <taxon>Pseudomonadati</taxon>
        <taxon>Pseudomonadota</taxon>
        <taxon>Gammaproteobacteria</taxon>
        <taxon>Vibrionales</taxon>
        <taxon>Vibrionaceae</taxon>
        <taxon>Vibrio</taxon>
    </lineage>
</organism>
<dbReference type="InterPro" id="IPR051159">
    <property type="entry name" value="Hexapeptide_acetyltransf"/>
</dbReference>
<reference evidence="1" key="1">
    <citation type="submission" date="2020-08" db="EMBL/GenBank/DDBJ databases">
        <title>Genetic structure, function and evolution of capsule biosynthesis loci in Vibrio parahaemolyticus.</title>
        <authorList>
            <person name="Li L."/>
            <person name="Bian S."/>
        </authorList>
    </citation>
    <scope>NUCLEOTIDE SEQUENCE</scope>
    <source>
        <strain evidence="1">VP382</strain>
    </source>
</reference>
<protein>
    <submittedName>
        <fullName evidence="1">Putative acetyltransferase</fullName>
        <ecNumber evidence="1">2.3.1.-</ecNumber>
    </submittedName>
</protein>
<keyword evidence="1" id="KW-0808">Transferase</keyword>
<keyword evidence="1" id="KW-0012">Acyltransferase</keyword>